<evidence type="ECO:0000313" key="3">
    <source>
        <dbReference type="EMBL" id="VBA36646.1"/>
    </source>
</evidence>
<dbReference type="Proteomes" id="UP000273307">
    <property type="component" value="Unassembled WGS sequence"/>
</dbReference>
<dbReference type="SUPFAM" id="SSF51679">
    <property type="entry name" value="Bacterial luciferase-like"/>
    <property type="match status" value="1"/>
</dbReference>
<dbReference type="NCBIfam" id="TIGR03841">
    <property type="entry name" value="F420_Rv3093c"/>
    <property type="match status" value="1"/>
</dbReference>
<proteinExistence type="predicted"/>
<evidence type="ECO:0000259" key="2">
    <source>
        <dbReference type="Pfam" id="PF00296"/>
    </source>
</evidence>
<dbReference type="Gene3D" id="3.20.20.30">
    <property type="entry name" value="Luciferase-like domain"/>
    <property type="match status" value="1"/>
</dbReference>
<keyword evidence="1 3" id="KW-0560">Oxidoreductase</keyword>
<dbReference type="EMBL" id="UPHP01000037">
    <property type="protein sequence ID" value="VBA36646.1"/>
    <property type="molecule type" value="Genomic_DNA"/>
</dbReference>
<name>A0A498PSE6_9MYCO</name>
<protein>
    <submittedName>
        <fullName evidence="3">Coenzyme F420-dependent oxidoreductase</fullName>
        <ecNumber evidence="3">1.-.-.-</ecNumber>
    </submittedName>
</protein>
<reference evidence="3 4" key="1">
    <citation type="submission" date="2018-09" db="EMBL/GenBank/DDBJ databases">
        <authorList>
            <person name="Tagini F."/>
        </authorList>
    </citation>
    <scope>NUCLEOTIDE SEQUENCE [LARGE SCALE GENOMIC DNA]</scope>
    <source>
        <strain evidence="3 4">MK136</strain>
    </source>
</reference>
<feature type="domain" description="Luciferase-like" evidence="2">
    <location>
        <begin position="19"/>
        <end position="299"/>
    </location>
</feature>
<dbReference type="PANTHER" id="PTHR43244:SF1">
    <property type="entry name" value="5,10-METHYLENETETRAHYDROMETHANOPTERIN REDUCTASE"/>
    <property type="match status" value="1"/>
</dbReference>
<organism evidence="3 4">
    <name type="scientific">Mycobacterium attenuatum</name>
    <dbReference type="NCBI Taxonomy" id="2341086"/>
    <lineage>
        <taxon>Bacteria</taxon>
        <taxon>Bacillati</taxon>
        <taxon>Actinomycetota</taxon>
        <taxon>Actinomycetes</taxon>
        <taxon>Mycobacteriales</taxon>
        <taxon>Mycobacteriaceae</taxon>
        <taxon>Mycobacterium</taxon>
    </lineage>
</organism>
<dbReference type="AlphaFoldDB" id="A0A498PSE6"/>
<evidence type="ECO:0000313" key="4">
    <source>
        <dbReference type="Proteomes" id="UP000273307"/>
    </source>
</evidence>
<dbReference type="Pfam" id="PF00296">
    <property type="entry name" value="Bac_luciferase"/>
    <property type="match status" value="1"/>
</dbReference>
<dbReference type="EC" id="1.-.-.-" evidence="3"/>
<dbReference type="PANTHER" id="PTHR43244">
    <property type="match status" value="1"/>
</dbReference>
<keyword evidence="4" id="KW-1185">Reference proteome</keyword>
<dbReference type="InterPro" id="IPR011251">
    <property type="entry name" value="Luciferase-like_dom"/>
</dbReference>
<sequence length="333" mass="35011">MSDIDVEVALPFWLDRPDHEAIEVALAACDAGFDGLWIGEMATYDAFALATAVGMRAPQLTLKIGPLAVGVRGPVTLALGVASVVALTGNRVDLALGASSPAIVSGWHNRRWAHHVPVMRETIECLRPILAGERADYTGRHVSSHGFRLRDAPPDTRIALGAFGPGMIRLAARHADEVVLNLASPARVAQVREVLDAEAAAVRRPAPRLTAWVPVAVNPDAAAHAQLAGQVAVYLAPPGYGEMFTALGFGDLVRSARTGATRRELAAAVPVELLDQVGALGGADQVAARLRAYHDAGADCVAVVPSTAEDPGARMTLRTVREIAPAPGRTRSR</sequence>
<evidence type="ECO:0000256" key="1">
    <source>
        <dbReference type="ARBA" id="ARBA00023002"/>
    </source>
</evidence>
<dbReference type="GO" id="GO:0016705">
    <property type="term" value="F:oxidoreductase activity, acting on paired donors, with incorporation or reduction of molecular oxygen"/>
    <property type="evidence" value="ECO:0007669"/>
    <property type="project" value="InterPro"/>
</dbReference>
<accession>A0A498PSE6</accession>
<dbReference type="InterPro" id="IPR036661">
    <property type="entry name" value="Luciferase-like_sf"/>
</dbReference>
<dbReference type="InterPro" id="IPR022526">
    <property type="entry name" value="F420_Rv3093c"/>
</dbReference>
<dbReference type="InterPro" id="IPR050564">
    <property type="entry name" value="F420-G6PD/mer"/>
</dbReference>
<gene>
    <name evidence="3" type="ORF">LAUMK136_01499</name>
</gene>